<proteinExistence type="predicted"/>
<keyword evidence="2" id="KW-1185">Reference proteome</keyword>
<evidence type="ECO:0000313" key="1">
    <source>
        <dbReference type="EMBL" id="KAJ9098738.1"/>
    </source>
</evidence>
<gene>
    <name evidence="1" type="ORF">QFC21_004386</name>
</gene>
<sequence length="1130" mass="120891">MLSAHPAVPLSQIQIDPNNRRLSLHTASGHVFNTVHDGLPSPGNLTPVTGASTQGTPSSGSPALEPQHLYGDSGDEHSSPGTPGEGGYDGNHHQHQQQQQQQYQQQGYHHSTQYMNHGGGPRQEELSRRMRMVDLSRLEAERQARGEGSDEENNEQQLGGGKTLGVGESGTESPVTPVPPVGVEDVLAREARARSGRSQSEHGQARAPLKSSESAPSAETHGIQHPAPVMLTKHHLPAGLQITPATPPTSSTQPGSPSRKSSLFDRRNSSHKTAPNTPGSSPPMSAQATRLPKQHSGPLHDLKRFLNHHIGHHGDRPSSSRTASNSFGGSQTPALHPAVLAVAHDGLATPMSGTGAGTGFPGGVQTPGSQIRGQYFSSLAMSGSTTSVGGSPAAGPDTPVAGSGSAAPSRHPTNQGGTTGASYQVKELDRSAQKTREAHGHHTNHLVGFLKHHNRDHDKSSSTLSSFFHRATADEKAQARRAREEEKEREREGKAQRERERAAAKEARETAREAARAEGKSVQNSPAPTPTVSRSPPMTVPSTISSVVASGAQTPVSQQGGTNHAVIGPGHFPEPGSFEATQAHLSKKYGKWGRVLGSGAGGTVRLIKSSGKAGATVYAVKEFRPRRNNEDFKDYQRKVMAEFCVGVTLKHVNVIETVDIINDHGHFFEIMEYAPYDLFSVVMSGKMSRPEMYCVFRQIVDGVDYLHGMGLAHRDLKLDNCVMTTGNVVKLIDFGTATVFYYPGKHNIPASGIVGSDPYLAPEVLSKDTYDPRLTDVWSVAMIFMCMVLRRFPWKLPDPKTDASYRLYVNTHPELCKKPTTAIARSAHESRSVGGNPATRTQTSMSQASLVSTAVSETPMDGISIKGTSPERNTRPQGASQATGMTEGSDNSSVCNSLQPNIHLSESPREMDRSVLEMARPGDITASLPPTRLNTETGAGGDTNHLQVTDFAAGTGRNRSATSPHGNVTPTTASSASRSMDAQVPPPTSNQTLQPRPRTDSVATYNAGGAESIFRLLPRECRPALTRMLAVEPTLRCTLSDLLRGKGKDGLHCECGAEGCGGPFYNPVQHERMKEEGIIDDDDHGDEWLKSISCCSHPGGATAGGREGHTHIKVQPETEAKSSLKQKLFH</sequence>
<comment type="caution">
    <text evidence="1">The sequence shown here is derived from an EMBL/GenBank/DDBJ whole genome shotgun (WGS) entry which is preliminary data.</text>
</comment>
<name>A0ACC2VH84_9TREE</name>
<dbReference type="EMBL" id="JASBWT010000014">
    <property type="protein sequence ID" value="KAJ9098738.1"/>
    <property type="molecule type" value="Genomic_DNA"/>
</dbReference>
<organism evidence="1 2">
    <name type="scientific">Naganishia friedmannii</name>
    <dbReference type="NCBI Taxonomy" id="89922"/>
    <lineage>
        <taxon>Eukaryota</taxon>
        <taxon>Fungi</taxon>
        <taxon>Dikarya</taxon>
        <taxon>Basidiomycota</taxon>
        <taxon>Agaricomycotina</taxon>
        <taxon>Tremellomycetes</taxon>
        <taxon>Filobasidiales</taxon>
        <taxon>Filobasidiaceae</taxon>
        <taxon>Naganishia</taxon>
    </lineage>
</organism>
<dbReference type="Proteomes" id="UP001227268">
    <property type="component" value="Unassembled WGS sequence"/>
</dbReference>
<reference evidence="1" key="1">
    <citation type="submission" date="2023-04" db="EMBL/GenBank/DDBJ databases">
        <title>Draft Genome sequencing of Naganishia species isolated from polar environments using Oxford Nanopore Technology.</title>
        <authorList>
            <person name="Leo P."/>
            <person name="Venkateswaran K."/>
        </authorList>
    </citation>
    <scope>NUCLEOTIDE SEQUENCE</scope>
    <source>
        <strain evidence="1">MNA-CCFEE 5423</strain>
    </source>
</reference>
<accession>A0ACC2VH84</accession>
<evidence type="ECO:0000313" key="2">
    <source>
        <dbReference type="Proteomes" id="UP001227268"/>
    </source>
</evidence>
<protein>
    <submittedName>
        <fullName evidence="1">Uncharacterized protein</fullName>
    </submittedName>
</protein>